<evidence type="ECO:0000259" key="8">
    <source>
        <dbReference type="PROSITE" id="PS50928"/>
    </source>
</evidence>
<accession>A0A1M5F7J1</accession>
<evidence type="ECO:0000256" key="2">
    <source>
        <dbReference type="ARBA" id="ARBA00022448"/>
    </source>
</evidence>
<evidence type="ECO:0000256" key="7">
    <source>
        <dbReference type="RuleBase" id="RU363032"/>
    </source>
</evidence>
<sequence length="280" mass="30482">MLNRHASVVTHALPGVAMNTQTSYRSSSLRKYRRPRVLGWAVASIVLFWAWRGAEIQPGALIDNAGDMARLAGDFFPPRIGNLDVYVAQMLVTVQMALLSTLLAAILAIPCACLSLREMTPWWVHRPVRGLMRACHTVHELVFAMLFVFALGQGPFAGTLALLVPTTGLLAKRFSNAMEASETGMLKSSRITPRTGFGTLGLGALPYLAPAWASMSLTRFETNLRSATVLGMVGGGGIGVSLWETLRGFQYPETATILLVIVGSIMLLDRVSCGLRKHWR</sequence>
<keyword evidence="10" id="KW-1185">Reference proteome</keyword>
<comment type="subcellular location">
    <subcellularLocation>
        <location evidence="1 7">Cell membrane</location>
        <topology evidence="1 7">Multi-pass membrane protein</topology>
    </subcellularLocation>
</comment>
<evidence type="ECO:0000256" key="3">
    <source>
        <dbReference type="ARBA" id="ARBA00022475"/>
    </source>
</evidence>
<evidence type="ECO:0000313" key="9">
    <source>
        <dbReference type="EMBL" id="SHF87570.1"/>
    </source>
</evidence>
<dbReference type="PANTHER" id="PTHR30043:SF1">
    <property type="entry name" value="ABC TRANSPORT SYSTEM PERMEASE PROTEIN P69"/>
    <property type="match status" value="1"/>
</dbReference>
<dbReference type="Proteomes" id="UP000184346">
    <property type="component" value="Unassembled WGS sequence"/>
</dbReference>
<dbReference type="InterPro" id="IPR000515">
    <property type="entry name" value="MetI-like"/>
</dbReference>
<dbReference type="RefSeq" id="WP_245791966.1">
    <property type="nucleotide sequence ID" value="NZ_FQUJ01000034.1"/>
</dbReference>
<dbReference type="InterPro" id="IPR035906">
    <property type="entry name" value="MetI-like_sf"/>
</dbReference>
<keyword evidence="5 7" id="KW-1133">Transmembrane helix</keyword>
<reference evidence="9 10" key="1">
    <citation type="submission" date="2016-11" db="EMBL/GenBank/DDBJ databases">
        <authorList>
            <person name="Jaros S."/>
            <person name="Januszkiewicz K."/>
            <person name="Wedrychowicz H."/>
        </authorList>
    </citation>
    <scope>NUCLEOTIDE SEQUENCE [LARGE SCALE GENOMIC DNA]</scope>
    <source>
        <strain evidence="9 10">DSM 19980</strain>
    </source>
</reference>
<dbReference type="GO" id="GO:0005886">
    <property type="term" value="C:plasma membrane"/>
    <property type="evidence" value="ECO:0007669"/>
    <property type="project" value="UniProtKB-SubCell"/>
</dbReference>
<dbReference type="STRING" id="1121942.SAMN02745148_03738"/>
<keyword evidence="4 7" id="KW-0812">Transmembrane</keyword>
<dbReference type="PANTHER" id="PTHR30043">
    <property type="entry name" value="PHOSPHONATES TRANSPORT SYSTEM PERMEASE PROTEIN"/>
    <property type="match status" value="1"/>
</dbReference>
<dbReference type="Gene3D" id="1.10.3720.10">
    <property type="entry name" value="MetI-like"/>
    <property type="match status" value="1"/>
</dbReference>
<feature type="transmembrane region" description="Helical" evidence="7">
    <location>
        <begin position="249"/>
        <end position="268"/>
    </location>
</feature>
<feature type="transmembrane region" description="Helical" evidence="7">
    <location>
        <begin position="195"/>
        <end position="212"/>
    </location>
</feature>
<keyword evidence="3" id="KW-1003">Cell membrane</keyword>
<proteinExistence type="inferred from homology"/>
<feature type="transmembrane region" description="Helical" evidence="7">
    <location>
        <begin position="137"/>
        <end position="164"/>
    </location>
</feature>
<name>A0A1M5F7J1_9GAMM</name>
<keyword evidence="6 7" id="KW-0472">Membrane</keyword>
<dbReference type="EMBL" id="FQUJ01000034">
    <property type="protein sequence ID" value="SHF87570.1"/>
    <property type="molecule type" value="Genomic_DNA"/>
</dbReference>
<evidence type="ECO:0000256" key="1">
    <source>
        <dbReference type="ARBA" id="ARBA00004651"/>
    </source>
</evidence>
<comment type="similarity">
    <text evidence="7">Belongs to the binding-protein-dependent transport system permease family.</text>
</comment>
<feature type="transmembrane region" description="Helical" evidence="7">
    <location>
        <begin position="224"/>
        <end position="243"/>
    </location>
</feature>
<gene>
    <name evidence="9" type="ORF">SAMN02745148_03738</name>
</gene>
<dbReference type="GO" id="GO:0015416">
    <property type="term" value="F:ABC-type phosphonate transporter activity"/>
    <property type="evidence" value="ECO:0007669"/>
    <property type="project" value="InterPro"/>
</dbReference>
<protein>
    <submittedName>
        <fullName evidence="9">Phosphonate transport system permease protein</fullName>
    </submittedName>
</protein>
<dbReference type="Pfam" id="PF00528">
    <property type="entry name" value="BPD_transp_1"/>
    <property type="match status" value="1"/>
</dbReference>
<evidence type="ECO:0000256" key="5">
    <source>
        <dbReference type="ARBA" id="ARBA00022989"/>
    </source>
</evidence>
<dbReference type="SUPFAM" id="SSF161098">
    <property type="entry name" value="MetI-like"/>
    <property type="match status" value="1"/>
</dbReference>
<dbReference type="NCBIfam" id="TIGR01097">
    <property type="entry name" value="PhnE"/>
    <property type="match status" value="1"/>
</dbReference>
<feature type="transmembrane region" description="Helical" evidence="7">
    <location>
        <begin position="86"/>
        <end position="116"/>
    </location>
</feature>
<keyword evidence="2 7" id="KW-0813">Transport</keyword>
<feature type="domain" description="ABC transmembrane type-1" evidence="8">
    <location>
        <begin position="90"/>
        <end position="272"/>
    </location>
</feature>
<dbReference type="PROSITE" id="PS50928">
    <property type="entry name" value="ABC_TM1"/>
    <property type="match status" value="1"/>
</dbReference>
<evidence type="ECO:0000256" key="6">
    <source>
        <dbReference type="ARBA" id="ARBA00023136"/>
    </source>
</evidence>
<dbReference type="AlphaFoldDB" id="A0A1M5F7J1"/>
<evidence type="ECO:0000313" key="10">
    <source>
        <dbReference type="Proteomes" id="UP000184346"/>
    </source>
</evidence>
<organism evidence="9 10">
    <name type="scientific">Modicisalibacter ilicicola DSM 19980</name>
    <dbReference type="NCBI Taxonomy" id="1121942"/>
    <lineage>
        <taxon>Bacteria</taxon>
        <taxon>Pseudomonadati</taxon>
        <taxon>Pseudomonadota</taxon>
        <taxon>Gammaproteobacteria</taxon>
        <taxon>Oceanospirillales</taxon>
        <taxon>Halomonadaceae</taxon>
        <taxon>Modicisalibacter</taxon>
    </lineage>
</organism>
<feature type="transmembrane region" description="Helical" evidence="7">
    <location>
        <begin position="37"/>
        <end position="54"/>
    </location>
</feature>
<dbReference type="InterPro" id="IPR005769">
    <property type="entry name" value="PhnE/PtxC"/>
</dbReference>
<evidence type="ECO:0000256" key="4">
    <source>
        <dbReference type="ARBA" id="ARBA00022692"/>
    </source>
</evidence>